<feature type="domain" description="PDZ" evidence="5">
    <location>
        <begin position="396"/>
        <end position="488"/>
    </location>
</feature>
<dbReference type="EMBL" id="JAFMPK010000027">
    <property type="protein sequence ID" value="MBO0608789.1"/>
    <property type="molecule type" value="Genomic_DNA"/>
</dbReference>
<gene>
    <name evidence="6" type="ORF">J0911_07060</name>
</gene>
<evidence type="ECO:0000313" key="6">
    <source>
        <dbReference type="EMBL" id="MBO0608789.1"/>
    </source>
</evidence>
<dbReference type="PROSITE" id="PS50106">
    <property type="entry name" value="PDZ"/>
    <property type="match status" value="1"/>
</dbReference>
<keyword evidence="4" id="KW-1133">Transmembrane helix</keyword>
<keyword evidence="4" id="KW-0812">Transmembrane</keyword>
<dbReference type="SUPFAM" id="SSF50156">
    <property type="entry name" value="PDZ domain-like"/>
    <property type="match status" value="1"/>
</dbReference>
<organism evidence="6 7">
    <name type="scientific">Myceligenerans salitolerans</name>
    <dbReference type="NCBI Taxonomy" id="1230528"/>
    <lineage>
        <taxon>Bacteria</taxon>
        <taxon>Bacillati</taxon>
        <taxon>Actinomycetota</taxon>
        <taxon>Actinomycetes</taxon>
        <taxon>Micrococcales</taxon>
        <taxon>Promicromonosporaceae</taxon>
        <taxon>Myceligenerans</taxon>
    </lineage>
</organism>
<keyword evidence="2" id="KW-0378">Hydrolase</keyword>
<evidence type="ECO:0000256" key="1">
    <source>
        <dbReference type="ARBA" id="ARBA00022670"/>
    </source>
</evidence>
<sequence>MKEGIVNTEQNPITPQGQEPEATAAAGAGAPQHPETPASTPAAEARAAQVPTTDAPTTQLPAAQAPDGRTSPAHPPEAGHTQQFPVREQPATVEPVAGRSAVPAGAGPQETHAAGAGTSSGTAFGNPYAVPAGAPANRKDRRWVPVVSAAAVAALLASAGTAGAVALLDDDTQTVSLADVGRSDQQAVPVSSNGDAPDWQAVTAAVSDSVVSIQVATQQGEGEGSGVVIDADGHVLTNNHVVSGARQVQVTLADGRLFEAEVVGTDPTTDLAVVQLTDAPEDLEAATLGDSEAVSVGDAVMAVGNPLGLANTATTGIVSALDRPVSASSESGGDVVVTNAVQTDAAVNPGNSGGPLFNASGEVIGINSSILTLSSATQQSGSIGLGFAIPSNLASSVSEQLIENGSAEHAFLGVSLSDGTATADGVTRLGARVEQVVAGSPAEEAGLEVGDVIVAIGEDPVDGSESLTAFVREYAAGDEVTLTVVRDGETQEVTTGLAVRDDEGLAEQDQNVPGQGGLPGQEGSDGSGSSGSDPTDPGNIPDWLRELFGN</sequence>
<keyword evidence="4" id="KW-0472">Membrane</keyword>
<dbReference type="Pfam" id="PF13180">
    <property type="entry name" value="PDZ_2"/>
    <property type="match status" value="1"/>
</dbReference>
<name>A0ABS3I8S5_9MICO</name>
<dbReference type="Pfam" id="PF13365">
    <property type="entry name" value="Trypsin_2"/>
    <property type="match status" value="1"/>
</dbReference>
<feature type="transmembrane region" description="Helical" evidence="4">
    <location>
        <begin position="143"/>
        <end position="168"/>
    </location>
</feature>
<dbReference type="Gene3D" id="2.30.42.10">
    <property type="match status" value="1"/>
</dbReference>
<evidence type="ECO:0000313" key="7">
    <source>
        <dbReference type="Proteomes" id="UP000664617"/>
    </source>
</evidence>
<evidence type="ECO:0000256" key="2">
    <source>
        <dbReference type="ARBA" id="ARBA00022801"/>
    </source>
</evidence>
<dbReference type="Gene3D" id="2.40.10.120">
    <property type="match status" value="1"/>
</dbReference>
<dbReference type="SMART" id="SM00228">
    <property type="entry name" value="PDZ"/>
    <property type="match status" value="1"/>
</dbReference>
<evidence type="ECO:0000256" key="3">
    <source>
        <dbReference type="SAM" id="MobiDB-lite"/>
    </source>
</evidence>
<reference evidence="7" key="2">
    <citation type="submission" date="2023-07" db="EMBL/GenBank/DDBJ databases">
        <title>Myceligenerans salitolerans sp. nov., a halotolerant actinomycete isolated from a salt lake in Xinjiang, China.</title>
        <authorList>
            <person name="Guan T."/>
        </authorList>
    </citation>
    <scope>NUCLEOTIDE SEQUENCE [LARGE SCALE GENOMIC DNA]</scope>
    <source>
        <strain evidence="7">XHU 5031</strain>
    </source>
</reference>
<feature type="compositionally biased region" description="Low complexity" evidence="3">
    <location>
        <begin position="16"/>
        <end position="67"/>
    </location>
</feature>
<dbReference type="PANTHER" id="PTHR43343">
    <property type="entry name" value="PEPTIDASE S12"/>
    <property type="match status" value="1"/>
</dbReference>
<dbReference type="InterPro" id="IPR001940">
    <property type="entry name" value="Peptidase_S1C"/>
</dbReference>
<feature type="compositionally biased region" description="Gly residues" evidence="3">
    <location>
        <begin position="514"/>
        <end position="529"/>
    </location>
</feature>
<accession>A0ABS3I8S5</accession>
<evidence type="ECO:0000259" key="5">
    <source>
        <dbReference type="PROSITE" id="PS50106"/>
    </source>
</evidence>
<reference evidence="6 7" key="1">
    <citation type="submission" date="2021-03" db="EMBL/GenBank/DDBJ databases">
        <authorList>
            <person name="Xin L."/>
        </authorList>
    </citation>
    <scope>NUCLEOTIDE SEQUENCE [LARGE SCALE GENOMIC DNA]</scope>
    <source>
        <strain evidence="6 7">XHU 5031</strain>
    </source>
</reference>
<feature type="region of interest" description="Disordered" evidence="3">
    <location>
        <begin position="501"/>
        <end position="542"/>
    </location>
</feature>
<protein>
    <submittedName>
        <fullName evidence="6">Trypsin-like peptidase domain-containing protein</fullName>
    </submittedName>
</protein>
<evidence type="ECO:0000256" key="4">
    <source>
        <dbReference type="SAM" id="Phobius"/>
    </source>
</evidence>
<dbReference type="SUPFAM" id="SSF50494">
    <property type="entry name" value="Trypsin-like serine proteases"/>
    <property type="match status" value="1"/>
</dbReference>
<comment type="caution">
    <text evidence="6">The sequence shown here is derived from an EMBL/GenBank/DDBJ whole genome shotgun (WGS) entry which is preliminary data.</text>
</comment>
<dbReference type="Proteomes" id="UP000664617">
    <property type="component" value="Unassembled WGS sequence"/>
</dbReference>
<dbReference type="PRINTS" id="PR00834">
    <property type="entry name" value="PROTEASES2C"/>
</dbReference>
<dbReference type="InterPro" id="IPR009003">
    <property type="entry name" value="Peptidase_S1_PA"/>
</dbReference>
<keyword evidence="7" id="KW-1185">Reference proteome</keyword>
<proteinExistence type="predicted"/>
<dbReference type="PANTHER" id="PTHR43343:SF3">
    <property type="entry name" value="PROTEASE DO-LIKE 8, CHLOROPLASTIC"/>
    <property type="match status" value="1"/>
</dbReference>
<feature type="region of interest" description="Disordered" evidence="3">
    <location>
        <begin position="1"/>
        <end position="121"/>
    </location>
</feature>
<dbReference type="InterPro" id="IPR036034">
    <property type="entry name" value="PDZ_sf"/>
</dbReference>
<dbReference type="InterPro" id="IPR051201">
    <property type="entry name" value="Chloro_Bact_Ser_Proteases"/>
</dbReference>
<keyword evidence="1" id="KW-0645">Protease</keyword>
<dbReference type="InterPro" id="IPR001478">
    <property type="entry name" value="PDZ"/>
</dbReference>